<keyword evidence="3" id="KW-1185">Reference proteome</keyword>
<dbReference type="EMBL" id="CP015136">
    <property type="protein sequence ID" value="AMY08331.1"/>
    <property type="molecule type" value="Genomic_DNA"/>
</dbReference>
<reference evidence="3" key="2">
    <citation type="submission" date="2016-04" db="EMBL/GenBank/DDBJ databases">
        <title>First Complete Genome Sequence of a Subdivision 6 Acidobacterium.</title>
        <authorList>
            <person name="Huang S."/>
            <person name="Vieira S."/>
            <person name="Bunk B."/>
            <person name="Riedel T."/>
            <person name="Sproeer C."/>
            <person name="Overmann J."/>
        </authorList>
    </citation>
    <scope>NUCLEOTIDE SEQUENCE [LARGE SCALE GENOMIC DNA]</scope>
    <source>
        <strain evidence="3">DSM 100886 HEG_-6_39</strain>
    </source>
</reference>
<evidence type="ECO:0000313" key="3">
    <source>
        <dbReference type="Proteomes" id="UP000076079"/>
    </source>
</evidence>
<feature type="transmembrane region" description="Helical" evidence="1">
    <location>
        <begin position="106"/>
        <end position="128"/>
    </location>
</feature>
<dbReference type="AlphaFoldDB" id="A0A143PIK6"/>
<dbReference type="RefSeq" id="WP_110170181.1">
    <property type="nucleotide sequence ID" value="NZ_CP015136.1"/>
</dbReference>
<feature type="transmembrane region" description="Helical" evidence="1">
    <location>
        <begin position="198"/>
        <end position="217"/>
    </location>
</feature>
<dbReference type="KEGG" id="abac:LuPra_01525"/>
<evidence type="ECO:0000256" key="1">
    <source>
        <dbReference type="SAM" id="Phobius"/>
    </source>
</evidence>
<feature type="transmembrane region" description="Helical" evidence="1">
    <location>
        <begin position="164"/>
        <end position="186"/>
    </location>
</feature>
<keyword evidence="1" id="KW-0472">Membrane</keyword>
<dbReference type="Proteomes" id="UP000076079">
    <property type="component" value="Chromosome"/>
</dbReference>
<accession>A0A143PIK6</accession>
<feature type="transmembrane region" description="Helical" evidence="1">
    <location>
        <begin position="402"/>
        <end position="420"/>
    </location>
</feature>
<protein>
    <submittedName>
        <fullName evidence="2">Uncharacterized protein</fullName>
    </submittedName>
</protein>
<sequence>MRGALVASTYPLAPILEPPVGTARTTFAGQEAVGVFRATQYLLRRLENASDGVQGTSLVTDPRDPRVAESHQVWLSVIGSDAFWPLRVAPAPGNTGRRLRATASTWLILLACLLFVGVFIVSAIRALLAPRQSRSSGIATDAGRRDYGVLAAPSGTKWTGVAHAFAVAQAGAVVSVLTFGAVFILLSRVYGETSLATTVIALVAWGLMIILSLVVAFDAVHRVRHDAVPALKESAKGLVGRCKAGGDANDLRNVAALLLWALLYITTVWAAVALGAWMLNDVTASQPALQTITYKRLLAGGIVSPVSGLLCICCALLVPILWDRNRGTLLADGYQHYEQTSPCFRYLLGAATDEDTNLRSLAFSLDAPLRSLTLRRVSFVVVVAIALYVALRWHGFSLDGKAFSQFLWLATFGVLLRALVQLIQAIESWRHLSEALGRIKHEPFIAAAKAVHNKHLAWNVSLFSVRVGHMVPVIRLLQRLAATEWAAQMPDARAAMQIFSDEAARSPKMPAAVSQTWCASWKVVESVLPRVRATLWVPHGAAASAAVTGRPDARCQVTDVELFIALHLAFMLRDMVSRIVCTMGNALTSLGLLVLGHLLYTFQGRSTFLIVDMLFLIAAAATSLWLLVSVERDFVISMLRDTRPGRVEFNATFLRGVAVYVVLPVVAALGAVFPEIGIHFTSVLDPLRQIAGQ</sequence>
<reference evidence="2 3" key="1">
    <citation type="journal article" date="2016" name="Genome Announc.">
        <title>First Complete Genome Sequence of a Subdivision 6 Acidobacterium Strain.</title>
        <authorList>
            <person name="Huang S."/>
            <person name="Vieira S."/>
            <person name="Bunk B."/>
            <person name="Riedel T."/>
            <person name="Sproer C."/>
            <person name="Overmann J."/>
        </authorList>
    </citation>
    <scope>NUCLEOTIDE SEQUENCE [LARGE SCALE GENOMIC DNA]</scope>
    <source>
        <strain evidence="3">DSM 100886 HEG_-6_39</strain>
    </source>
</reference>
<keyword evidence="1" id="KW-1133">Transmembrane helix</keyword>
<keyword evidence="1" id="KW-0812">Transmembrane</keyword>
<proteinExistence type="predicted"/>
<evidence type="ECO:0000313" key="2">
    <source>
        <dbReference type="EMBL" id="AMY08331.1"/>
    </source>
</evidence>
<feature type="transmembrane region" description="Helical" evidence="1">
    <location>
        <begin position="579"/>
        <end position="600"/>
    </location>
</feature>
<name>A0A143PIK6_LUTPR</name>
<feature type="transmembrane region" description="Helical" evidence="1">
    <location>
        <begin position="649"/>
        <end position="673"/>
    </location>
</feature>
<feature type="transmembrane region" description="Helical" evidence="1">
    <location>
        <begin position="297"/>
        <end position="322"/>
    </location>
</feature>
<feature type="transmembrane region" description="Helical" evidence="1">
    <location>
        <begin position="377"/>
        <end position="396"/>
    </location>
</feature>
<organism evidence="2 3">
    <name type="scientific">Luteitalea pratensis</name>
    <dbReference type="NCBI Taxonomy" id="1855912"/>
    <lineage>
        <taxon>Bacteria</taxon>
        <taxon>Pseudomonadati</taxon>
        <taxon>Acidobacteriota</taxon>
        <taxon>Vicinamibacteria</taxon>
        <taxon>Vicinamibacterales</taxon>
        <taxon>Vicinamibacteraceae</taxon>
        <taxon>Luteitalea</taxon>
    </lineage>
</organism>
<gene>
    <name evidence="2" type="ORF">LuPra_01525</name>
</gene>
<feature type="transmembrane region" description="Helical" evidence="1">
    <location>
        <begin position="606"/>
        <end position="628"/>
    </location>
</feature>
<feature type="transmembrane region" description="Helical" evidence="1">
    <location>
        <begin position="257"/>
        <end position="277"/>
    </location>
</feature>